<protein>
    <submittedName>
        <fullName evidence="2">Uncharacterized protein</fullName>
    </submittedName>
</protein>
<dbReference type="AlphaFoldDB" id="A0A4D9CN40"/>
<evidence type="ECO:0000313" key="3">
    <source>
        <dbReference type="Proteomes" id="UP000355283"/>
    </source>
</evidence>
<sequence>MSDPPNRGSKNEETGNAPRRPGPAFAANRDSNQQTRERRPPPPLTISLAAIGSGGEHLGAGGDGGGGRAGGGGGGSVGDGGKSGQRESRERTGGTKNRVPRSPTPTSPSNAPSFLPTAGPTGLSSPSHHPKHLKKAATVSIWSQYRHGHVQNVMAGPARLNLMNHRLYPNDPEPPSSPLHPIPTTGKPRPSLPSPRLWTEHSPVEAGTGGGRAEQELRLTSPRSDAATREVVWQKEEGGRDKGEEAVEGEGEGGVVEGQGEEDLGPSKLPDFAPRGSTIIQETYEERGRKVQGRKGGREGGREDAARNVLRERPRGGTSEEGGRD</sequence>
<feature type="region of interest" description="Disordered" evidence="1">
    <location>
        <begin position="1"/>
        <end position="135"/>
    </location>
</feature>
<reference evidence="2 3" key="1">
    <citation type="submission" date="2019-01" db="EMBL/GenBank/DDBJ databases">
        <title>Nuclear Genome Assembly of the Microalgal Biofuel strain Nannochloropsis salina CCMP1776.</title>
        <authorList>
            <person name="Hovde B."/>
        </authorList>
    </citation>
    <scope>NUCLEOTIDE SEQUENCE [LARGE SCALE GENOMIC DNA]</scope>
    <source>
        <strain evidence="2 3">CCMP1776</strain>
    </source>
</reference>
<dbReference type="Proteomes" id="UP000355283">
    <property type="component" value="Unassembled WGS sequence"/>
</dbReference>
<name>A0A4D9CN40_9STRA</name>
<evidence type="ECO:0000256" key="1">
    <source>
        <dbReference type="SAM" id="MobiDB-lite"/>
    </source>
</evidence>
<feature type="compositionally biased region" description="Basic and acidic residues" evidence="1">
    <location>
        <begin position="226"/>
        <end position="245"/>
    </location>
</feature>
<dbReference type="EMBL" id="SDOX01000161">
    <property type="protein sequence ID" value="TFJ80561.1"/>
    <property type="molecule type" value="Genomic_DNA"/>
</dbReference>
<feature type="compositionally biased region" description="Basic and acidic residues" evidence="1">
    <location>
        <begin position="84"/>
        <end position="93"/>
    </location>
</feature>
<feature type="compositionally biased region" description="Gly residues" evidence="1">
    <location>
        <begin position="52"/>
        <end position="83"/>
    </location>
</feature>
<comment type="caution">
    <text evidence="2">The sequence shown here is derived from an EMBL/GenBank/DDBJ whole genome shotgun (WGS) entry which is preliminary data.</text>
</comment>
<feature type="compositionally biased region" description="Basic and acidic residues" evidence="1">
    <location>
        <begin position="296"/>
        <end position="315"/>
    </location>
</feature>
<accession>A0A4D9CN40</accession>
<organism evidence="2 3">
    <name type="scientific">Nannochloropsis salina CCMP1776</name>
    <dbReference type="NCBI Taxonomy" id="1027361"/>
    <lineage>
        <taxon>Eukaryota</taxon>
        <taxon>Sar</taxon>
        <taxon>Stramenopiles</taxon>
        <taxon>Ochrophyta</taxon>
        <taxon>Eustigmatophyceae</taxon>
        <taxon>Eustigmatales</taxon>
        <taxon>Monodopsidaceae</taxon>
        <taxon>Microchloropsis</taxon>
        <taxon>Microchloropsis salina</taxon>
    </lineage>
</organism>
<evidence type="ECO:0000313" key="2">
    <source>
        <dbReference type="EMBL" id="TFJ80561.1"/>
    </source>
</evidence>
<feature type="region of interest" description="Disordered" evidence="1">
    <location>
        <begin position="166"/>
        <end position="325"/>
    </location>
</feature>
<gene>
    <name evidence="2" type="ORF">NSK_008103</name>
</gene>
<feature type="compositionally biased region" description="Pro residues" evidence="1">
    <location>
        <begin position="171"/>
        <end position="181"/>
    </location>
</feature>
<proteinExistence type="predicted"/>
<keyword evidence="3" id="KW-1185">Reference proteome</keyword>